<keyword evidence="2" id="KW-0255">Endonuclease</keyword>
<feature type="transmembrane region" description="Helical" evidence="1">
    <location>
        <begin position="32"/>
        <end position="48"/>
    </location>
</feature>
<feature type="transmembrane region" description="Helical" evidence="1">
    <location>
        <begin position="7"/>
        <end position="26"/>
    </location>
</feature>
<evidence type="ECO:0000313" key="2">
    <source>
        <dbReference type="EMBL" id="MEM4988844.1"/>
    </source>
</evidence>
<comment type="caution">
    <text evidence="2">The sequence shown here is derived from an EMBL/GenBank/DDBJ whole genome shotgun (WGS) entry which is preliminary data.</text>
</comment>
<protein>
    <submittedName>
        <fullName evidence="2">Restriction endonuclease</fullName>
    </submittedName>
</protein>
<dbReference type="RefSeq" id="WP_342830176.1">
    <property type="nucleotide sequence ID" value="NZ_JBANDC010000010.1"/>
</dbReference>
<keyword evidence="1" id="KW-0472">Membrane</keyword>
<gene>
    <name evidence="2" type="ORF">V8G57_15730</name>
</gene>
<dbReference type="Proteomes" id="UP001495910">
    <property type="component" value="Unassembled WGS sequence"/>
</dbReference>
<keyword evidence="3" id="KW-1185">Reference proteome</keyword>
<organism evidence="2 3">
    <name type="scientific">Collimonas rhizosphaerae</name>
    <dbReference type="NCBI Taxonomy" id="3126357"/>
    <lineage>
        <taxon>Bacteria</taxon>
        <taxon>Pseudomonadati</taxon>
        <taxon>Pseudomonadota</taxon>
        <taxon>Betaproteobacteria</taxon>
        <taxon>Burkholderiales</taxon>
        <taxon>Oxalobacteraceae</taxon>
        <taxon>Collimonas</taxon>
    </lineage>
</organism>
<accession>A0ABU9PXW3</accession>
<reference evidence="2 3" key="1">
    <citation type="submission" date="2024-02" db="EMBL/GenBank/DDBJ databases">
        <title>Draft genome sequence of Collimonas sp. strain H4R21, an effective mineral-weathering bacterial strain isolated from the beech rhizosphere.</title>
        <authorList>
            <person name="Morin E."/>
            <person name="Uroz S."/>
            <person name="Leveau J.H.J."/>
            <person name="Kumar R."/>
            <person name="Rey M.W."/>
            <person name="Pham J."/>
        </authorList>
    </citation>
    <scope>NUCLEOTIDE SEQUENCE [LARGE SCALE GENOMIC DNA]</scope>
    <source>
        <strain evidence="2 3">H4R21</strain>
    </source>
</reference>
<proteinExistence type="predicted"/>
<dbReference type="EMBL" id="JBANDC010000010">
    <property type="protein sequence ID" value="MEM4988844.1"/>
    <property type="molecule type" value="Genomic_DNA"/>
</dbReference>
<sequence length="123" mass="12569">MAEPASSAASGIALSAGVITITGSFLGLQYDYLLAGMFGGLVALSFASQSSRLRMAASVITSAVLAAFSTPIIALLAAEHFPSIARAGEEPLRMFCAVLIGISTQTVVPLGLNILKNRLGGQK</sequence>
<dbReference type="GO" id="GO:0004519">
    <property type="term" value="F:endonuclease activity"/>
    <property type="evidence" value="ECO:0007669"/>
    <property type="project" value="UniProtKB-KW"/>
</dbReference>
<name>A0ABU9PXW3_9BURK</name>
<keyword evidence="1" id="KW-1133">Transmembrane helix</keyword>
<evidence type="ECO:0000313" key="3">
    <source>
        <dbReference type="Proteomes" id="UP001495910"/>
    </source>
</evidence>
<keyword evidence="1" id="KW-0812">Transmembrane</keyword>
<keyword evidence="2" id="KW-0540">Nuclease</keyword>
<keyword evidence="2" id="KW-0378">Hydrolase</keyword>
<feature type="transmembrane region" description="Helical" evidence="1">
    <location>
        <begin position="55"/>
        <end position="77"/>
    </location>
</feature>
<evidence type="ECO:0000256" key="1">
    <source>
        <dbReference type="SAM" id="Phobius"/>
    </source>
</evidence>
<feature type="transmembrane region" description="Helical" evidence="1">
    <location>
        <begin position="92"/>
        <end position="115"/>
    </location>
</feature>